<evidence type="ECO:0000313" key="7">
    <source>
        <dbReference type="Proteomes" id="UP000824540"/>
    </source>
</evidence>
<keyword evidence="4 5" id="KW-0472">Membrane</keyword>
<dbReference type="GO" id="GO:0033691">
    <property type="term" value="F:sialic acid binding"/>
    <property type="evidence" value="ECO:0007669"/>
    <property type="project" value="TreeGrafter"/>
</dbReference>
<protein>
    <submittedName>
        <fullName evidence="6">Uncharacterized protein</fullName>
    </submittedName>
</protein>
<proteinExistence type="predicted"/>
<comment type="subcellular location">
    <subcellularLocation>
        <location evidence="1">Membrane</location>
        <topology evidence="1">Single-pass membrane protein</topology>
    </subcellularLocation>
</comment>
<gene>
    <name evidence="6" type="ORF">JZ751_003863</name>
</gene>
<name>A0A8T2PGD0_9TELE</name>
<evidence type="ECO:0000256" key="5">
    <source>
        <dbReference type="SAM" id="Phobius"/>
    </source>
</evidence>
<feature type="transmembrane region" description="Helical" evidence="5">
    <location>
        <begin position="122"/>
        <end position="143"/>
    </location>
</feature>
<dbReference type="Proteomes" id="UP000824540">
    <property type="component" value="Unassembled WGS sequence"/>
</dbReference>
<keyword evidence="2 5" id="KW-0812">Transmembrane</keyword>
<evidence type="ECO:0000256" key="4">
    <source>
        <dbReference type="ARBA" id="ARBA00023136"/>
    </source>
</evidence>
<organism evidence="6 7">
    <name type="scientific">Albula glossodonta</name>
    <name type="common">roundjaw bonefish</name>
    <dbReference type="NCBI Taxonomy" id="121402"/>
    <lineage>
        <taxon>Eukaryota</taxon>
        <taxon>Metazoa</taxon>
        <taxon>Chordata</taxon>
        <taxon>Craniata</taxon>
        <taxon>Vertebrata</taxon>
        <taxon>Euteleostomi</taxon>
        <taxon>Actinopterygii</taxon>
        <taxon>Neopterygii</taxon>
        <taxon>Teleostei</taxon>
        <taxon>Albuliformes</taxon>
        <taxon>Albulidae</taxon>
        <taxon>Albula</taxon>
    </lineage>
</organism>
<dbReference type="OrthoDB" id="6250964at2759"/>
<keyword evidence="7" id="KW-1185">Reference proteome</keyword>
<dbReference type="AlphaFoldDB" id="A0A8T2PGD0"/>
<dbReference type="PANTHER" id="PTHR12035:SF125">
    <property type="entry name" value="SIALIC ACID-BINDING IG-LIKE LECTIN 5"/>
    <property type="match status" value="1"/>
</dbReference>
<evidence type="ECO:0000256" key="2">
    <source>
        <dbReference type="ARBA" id="ARBA00022692"/>
    </source>
</evidence>
<dbReference type="PANTHER" id="PTHR12035">
    <property type="entry name" value="SIALIC ACID BINDING IMMUNOGLOBULIN-LIKE LECTIN"/>
    <property type="match status" value="1"/>
</dbReference>
<reference evidence="6" key="1">
    <citation type="thesis" date="2021" institute="BYU ScholarsArchive" country="Provo, UT, USA">
        <title>Applications of and Algorithms for Genome Assembly and Genomic Analyses with an Emphasis on Marine Teleosts.</title>
        <authorList>
            <person name="Pickett B.D."/>
        </authorList>
    </citation>
    <scope>NUCLEOTIDE SEQUENCE</scope>
    <source>
        <strain evidence="6">HI-2016</strain>
    </source>
</reference>
<accession>A0A8T2PGD0</accession>
<dbReference type="GO" id="GO:0005886">
    <property type="term" value="C:plasma membrane"/>
    <property type="evidence" value="ECO:0007669"/>
    <property type="project" value="TreeGrafter"/>
</dbReference>
<dbReference type="GO" id="GO:0007155">
    <property type="term" value="P:cell adhesion"/>
    <property type="evidence" value="ECO:0007669"/>
    <property type="project" value="TreeGrafter"/>
</dbReference>
<keyword evidence="3 5" id="KW-1133">Transmembrane helix</keyword>
<evidence type="ECO:0000256" key="1">
    <source>
        <dbReference type="ARBA" id="ARBA00004167"/>
    </source>
</evidence>
<dbReference type="InterPro" id="IPR051036">
    <property type="entry name" value="SIGLEC"/>
</dbReference>
<sequence>MPHEIEALGGSCVLIPCKFTIPDDVTSQLTKPAVGVWIKHAPQFKNTGIVVFNSSRTHENKLRGEILGDLIKNNCTTVLDNIPGNYTDNYYFRIETGFKATCPKTPVKIIVKGTEEPSYPQVIGGVIGAMGMLLLCVLLLLYWSRRKSGESHSIYSKRTESKEGQINSTLNTSTATKTRETTEVLESQEEEVQYAEIEFKLQNKQNVRRCRVQMEEGAGQECEYSVIQSTQRKAQSATESLYALVGTTHHL</sequence>
<dbReference type="Gene3D" id="2.60.40.10">
    <property type="entry name" value="Immunoglobulins"/>
    <property type="match status" value="1"/>
</dbReference>
<comment type="caution">
    <text evidence="6">The sequence shown here is derived from an EMBL/GenBank/DDBJ whole genome shotgun (WGS) entry which is preliminary data.</text>
</comment>
<dbReference type="EMBL" id="JAFBMS010000012">
    <property type="protein sequence ID" value="KAG9347847.1"/>
    <property type="molecule type" value="Genomic_DNA"/>
</dbReference>
<evidence type="ECO:0000256" key="3">
    <source>
        <dbReference type="ARBA" id="ARBA00022989"/>
    </source>
</evidence>
<evidence type="ECO:0000313" key="6">
    <source>
        <dbReference type="EMBL" id="KAG9347847.1"/>
    </source>
</evidence>
<dbReference type="InterPro" id="IPR013783">
    <property type="entry name" value="Ig-like_fold"/>
</dbReference>